<dbReference type="RefSeq" id="WP_141859563.1">
    <property type="nucleotide sequence ID" value="NZ_BMNV01000022.1"/>
</dbReference>
<name>A0ABT2HM00_9MICO</name>
<keyword evidence="7" id="KW-1185">Reference proteome</keyword>
<sequence length="246" mass="27354">MTEDRERRLIDAFLTATGTLVGDYDVVEMLQTLIDDIQELFDVDAVGIMLANQQQELEVVVSTSEASALLGVLQLEAGEGPCVESYETGRTVWVADLEDMRRRWARFAEESERAGFASVHSVPLRSREAVLGSMNLFRIEPGRLNEQDAVAARALTDVATISILQQRDADQAARTQQQLQQALDSRVAIEQAKGFLAHTHRVDLDTAFAMLRAHARSHGLLLQDVARAVTERRLDLAQPESADTRR</sequence>
<dbReference type="SMART" id="SM00065">
    <property type="entry name" value="GAF"/>
    <property type="match status" value="1"/>
</dbReference>
<feature type="domain" description="ANTAR" evidence="5">
    <location>
        <begin position="169"/>
        <end position="230"/>
    </location>
</feature>
<comment type="caution">
    <text evidence="6">The sequence shown here is derived from an EMBL/GenBank/DDBJ whole genome shotgun (WGS) entry which is preliminary data.</text>
</comment>
<evidence type="ECO:0000256" key="3">
    <source>
        <dbReference type="ARBA" id="ARBA00023015"/>
    </source>
</evidence>
<organism evidence="6 7">
    <name type="scientific">Curtobacterium citreum</name>
    <dbReference type="NCBI Taxonomy" id="2036"/>
    <lineage>
        <taxon>Bacteria</taxon>
        <taxon>Bacillati</taxon>
        <taxon>Actinomycetota</taxon>
        <taxon>Actinomycetes</taxon>
        <taxon>Micrococcales</taxon>
        <taxon>Microbacteriaceae</taxon>
        <taxon>Curtobacterium</taxon>
    </lineage>
</organism>
<dbReference type="GeneID" id="95322442"/>
<dbReference type="InterPro" id="IPR005561">
    <property type="entry name" value="ANTAR"/>
</dbReference>
<reference evidence="6 7" key="1">
    <citation type="submission" date="2022-08" db="EMBL/GenBank/DDBJ databases">
        <title>Taxonomy of Curtobacterium flaccumfaciens.</title>
        <authorList>
            <person name="Osdaghi E."/>
            <person name="Taghavi S.M."/>
            <person name="Hamidizade M."/>
            <person name="Abachi H."/>
            <person name="Fazliarab A."/>
            <person name="Baeyen S."/>
            <person name="Portier P."/>
            <person name="Van Vaerenbergh J."/>
            <person name="Jacques M.-A."/>
        </authorList>
    </citation>
    <scope>NUCLEOTIDE SEQUENCE [LARGE SCALE GENOMIC DNA]</scope>
    <source>
        <strain evidence="6 7">LMG8786T</strain>
    </source>
</reference>
<evidence type="ECO:0000256" key="1">
    <source>
        <dbReference type="ARBA" id="ARBA00022679"/>
    </source>
</evidence>
<dbReference type="Proteomes" id="UP001652264">
    <property type="component" value="Unassembled WGS sequence"/>
</dbReference>
<dbReference type="InterPro" id="IPR012074">
    <property type="entry name" value="GAF_ANTAR"/>
</dbReference>
<dbReference type="Pfam" id="PF03861">
    <property type="entry name" value="ANTAR"/>
    <property type="match status" value="1"/>
</dbReference>
<dbReference type="Pfam" id="PF13185">
    <property type="entry name" value="GAF_2"/>
    <property type="match status" value="1"/>
</dbReference>
<accession>A0ABT2HM00</accession>
<keyword evidence="1" id="KW-0808">Transferase</keyword>
<evidence type="ECO:0000313" key="6">
    <source>
        <dbReference type="EMBL" id="MCS6524282.1"/>
    </source>
</evidence>
<gene>
    <name evidence="6" type="ORF">NYQ28_17070</name>
</gene>
<dbReference type="PIRSF" id="PIRSF036625">
    <property type="entry name" value="GAF_ANTAR"/>
    <property type="match status" value="1"/>
</dbReference>
<evidence type="ECO:0000259" key="5">
    <source>
        <dbReference type="PROSITE" id="PS50921"/>
    </source>
</evidence>
<dbReference type="InterPro" id="IPR011006">
    <property type="entry name" value="CheY-like_superfamily"/>
</dbReference>
<evidence type="ECO:0000313" key="7">
    <source>
        <dbReference type="Proteomes" id="UP001652264"/>
    </source>
</evidence>
<dbReference type="InterPro" id="IPR036388">
    <property type="entry name" value="WH-like_DNA-bd_sf"/>
</dbReference>
<keyword evidence="4" id="KW-0804">Transcription</keyword>
<protein>
    <submittedName>
        <fullName evidence="6">GAF and ANTAR domain-containing protein</fullName>
    </submittedName>
</protein>
<dbReference type="Gene3D" id="1.10.10.10">
    <property type="entry name" value="Winged helix-like DNA-binding domain superfamily/Winged helix DNA-binding domain"/>
    <property type="match status" value="1"/>
</dbReference>
<dbReference type="SUPFAM" id="SSF55781">
    <property type="entry name" value="GAF domain-like"/>
    <property type="match status" value="1"/>
</dbReference>
<dbReference type="EMBL" id="JANVAD010000014">
    <property type="protein sequence ID" value="MCS6524282.1"/>
    <property type="molecule type" value="Genomic_DNA"/>
</dbReference>
<evidence type="ECO:0000256" key="4">
    <source>
        <dbReference type="ARBA" id="ARBA00023163"/>
    </source>
</evidence>
<dbReference type="Gene3D" id="3.30.450.40">
    <property type="match status" value="1"/>
</dbReference>
<dbReference type="PROSITE" id="PS50921">
    <property type="entry name" value="ANTAR"/>
    <property type="match status" value="1"/>
</dbReference>
<dbReference type="SMART" id="SM01012">
    <property type="entry name" value="ANTAR"/>
    <property type="match status" value="1"/>
</dbReference>
<dbReference type="InterPro" id="IPR029016">
    <property type="entry name" value="GAF-like_dom_sf"/>
</dbReference>
<keyword evidence="3" id="KW-0805">Transcription regulation</keyword>
<keyword evidence="2" id="KW-0418">Kinase</keyword>
<proteinExistence type="predicted"/>
<dbReference type="InterPro" id="IPR003018">
    <property type="entry name" value="GAF"/>
</dbReference>
<dbReference type="SUPFAM" id="SSF52172">
    <property type="entry name" value="CheY-like"/>
    <property type="match status" value="1"/>
</dbReference>
<evidence type="ECO:0000256" key="2">
    <source>
        <dbReference type="ARBA" id="ARBA00022777"/>
    </source>
</evidence>